<proteinExistence type="predicted"/>
<evidence type="ECO:0000256" key="1">
    <source>
        <dbReference type="SAM" id="SignalP"/>
    </source>
</evidence>
<evidence type="ECO:0000313" key="3">
    <source>
        <dbReference type="Proteomes" id="UP001595882"/>
    </source>
</evidence>
<keyword evidence="3" id="KW-1185">Reference proteome</keyword>
<dbReference type="Proteomes" id="UP001595882">
    <property type="component" value="Unassembled WGS sequence"/>
</dbReference>
<evidence type="ECO:0000313" key="2">
    <source>
        <dbReference type="EMBL" id="MFC4401637.1"/>
    </source>
</evidence>
<name>A0ABV8WP44_9BACI</name>
<accession>A0ABV8WP44</accession>
<gene>
    <name evidence="2" type="ORF">ACFOY7_00800</name>
</gene>
<comment type="caution">
    <text evidence="2">The sequence shown here is derived from an EMBL/GenBank/DDBJ whole genome shotgun (WGS) entry which is preliminary data.</text>
</comment>
<dbReference type="PROSITE" id="PS51257">
    <property type="entry name" value="PROKAR_LIPOPROTEIN"/>
    <property type="match status" value="1"/>
</dbReference>
<organism evidence="2 3">
    <name type="scientific">Gracilibacillus xinjiangensis</name>
    <dbReference type="NCBI Taxonomy" id="1193282"/>
    <lineage>
        <taxon>Bacteria</taxon>
        <taxon>Bacillati</taxon>
        <taxon>Bacillota</taxon>
        <taxon>Bacilli</taxon>
        <taxon>Bacillales</taxon>
        <taxon>Bacillaceae</taxon>
        <taxon>Gracilibacillus</taxon>
    </lineage>
</organism>
<sequence>MHKYFFLVVSLLLVILMTGCNSEKDAIEYLTDDQEYKKKLIVFYNMSLEESYRKKVLDNQYKINNEESVETPLISIRFIDVSDKELDDYKFDKTLNLENYPVLLLFDGRKEIFRSTDPDQLYEFYNSTNK</sequence>
<reference evidence="3" key="1">
    <citation type="journal article" date="2019" name="Int. J. Syst. Evol. Microbiol.">
        <title>The Global Catalogue of Microorganisms (GCM) 10K type strain sequencing project: providing services to taxonomists for standard genome sequencing and annotation.</title>
        <authorList>
            <consortium name="The Broad Institute Genomics Platform"/>
            <consortium name="The Broad Institute Genome Sequencing Center for Infectious Disease"/>
            <person name="Wu L."/>
            <person name="Ma J."/>
        </authorList>
    </citation>
    <scope>NUCLEOTIDE SEQUENCE [LARGE SCALE GENOMIC DNA]</scope>
    <source>
        <strain evidence="3">CCUG 37865</strain>
    </source>
</reference>
<protein>
    <submittedName>
        <fullName evidence="2">Uncharacterized protein</fullName>
    </submittedName>
</protein>
<feature type="chain" id="PRO_5046438488" evidence="1">
    <location>
        <begin position="23"/>
        <end position="130"/>
    </location>
</feature>
<feature type="signal peptide" evidence="1">
    <location>
        <begin position="1"/>
        <end position="22"/>
    </location>
</feature>
<keyword evidence="1" id="KW-0732">Signal</keyword>
<dbReference type="EMBL" id="JBHSDT010000001">
    <property type="protein sequence ID" value="MFC4401637.1"/>
    <property type="molecule type" value="Genomic_DNA"/>
</dbReference>
<dbReference type="RefSeq" id="WP_390248411.1">
    <property type="nucleotide sequence ID" value="NZ_JBHSDT010000001.1"/>
</dbReference>